<gene>
    <name evidence="1" type="ORF">Tsubulata_005078</name>
</gene>
<organism evidence="1 2">
    <name type="scientific">Turnera subulata</name>
    <dbReference type="NCBI Taxonomy" id="218843"/>
    <lineage>
        <taxon>Eukaryota</taxon>
        <taxon>Viridiplantae</taxon>
        <taxon>Streptophyta</taxon>
        <taxon>Embryophyta</taxon>
        <taxon>Tracheophyta</taxon>
        <taxon>Spermatophyta</taxon>
        <taxon>Magnoliopsida</taxon>
        <taxon>eudicotyledons</taxon>
        <taxon>Gunneridae</taxon>
        <taxon>Pentapetalae</taxon>
        <taxon>rosids</taxon>
        <taxon>fabids</taxon>
        <taxon>Malpighiales</taxon>
        <taxon>Passifloraceae</taxon>
        <taxon>Turnera</taxon>
    </lineage>
</organism>
<evidence type="ECO:0000313" key="2">
    <source>
        <dbReference type="Proteomes" id="UP001141552"/>
    </source>
</evidence>
<keyword evidence="2" id="KW-1185">Reference proteome</keyword>
<dbReference type="Proteomes" id="UP001141552">
    <property type="component" value="Unassembled WGS sequence"/>
</dbReference>
<reference evidence="1" key="2">
    <citation type="journal article" date="2023" name="Plants (Basel)">
        <title>Annotation of the Turnera subulata (Passifloraceae) Draft Genome Reveals the S-Locus Evolved after the Divergence of Turneroideae from Passifloroideae in a Stepwise Manner.</title>
        <authorList>
            <person name="Henning P.M."/>
            <person name="Roalson E.H."/>
            <person name="Mir W."/>
            <person name="McCubbin A.G."/>
            <person name="Shore J.S."/>
        </authorList>
    </citation>
    <scope>NUCLEOTIDE SEQUENCE</scope>
    <source>
        <strain evidence="1">F60SS</strain>
    </source>
</reference>
<evidence type="ECO:0000313" key="1">
    <source>
        <dbReference type="EMBL" id="KAJ4833246.1"/>
    </source>
</evidence>
<name>A0A9Q0FKS4_9ROSI</name>
<sequence>MTVRGLLSTYLEQAWVSRIVRRRKRGEPRLCRWQEMRLWQGKVDGGSSVLSSSNRGGFDALVRLLILTRFDLCYGEARGCFEHDRWFLSPASNLYALAVCGFDGSR</sequence>
<accession>A0A9Q0FKS4</accession>
<protein>
    <submittedName>
        <fullName evidence="1">Uncharacterized protein</fullName>
    </submittedName>
</protein>
<proteinExistence type="predicted"/>
<dbReference type="AlphaFoldDB" id="A0A9Q0FKS4"/>
<comment type="caution">
    <text evidence="1">The sequence shown here is derived from an EMBL/GenBank/DDBJ whole genome shotgun (WGS) entry which is preliminary data.</text>
</comment>
<reference evidence="1" key="1">
    <citation type="submission" date="2022-02" db="EMBL/GenBank/DDBJ databases">
        <authorList>
            <person name="Henning P.M."/>
            <person name="McCubbin A.G."/>
            <person name="Shore J.S."/>
        </authorList>
    </citation>
    <scope>NUCLEOTIDE SEQUENCE</scope>
    <source>
        <strain evidence="1">F60SS</strain>
        <tissue evidence="1">Leaves</tissue>
    </source>
</reference>
<dbReference type="EMBL" id="JAKUCV010004980">
    <property type="protein sequence ID" value="KAJ4833246.1"/>
    <property type="molecule type" value="Genomic_DNA"/>
</dbReference>